<dbReference type="InterPro" id="IPR046549">
    <property type="entry name" value="DUF6703"/>
</dbReference>
<keyword evidence="3" id="KW-1185">Reference proteome</keyword>
<gene>
    <name evidence="2" type="ORF">BKA23_1180</name>
</gene>
<evidence type="ECO:0000313" key="3">
    <source>
        <dbReference type="Proteomes" id="UP000318297"/>
    </source>
</evidence>
<dbReference type="EMBL" id="VIVQ01000001">
    <property type="protein sequence ID" value="TWE12377.1"/>
    <property type="molecule type" value="Genomic_DNA"/>
</dbReference>
<feature type="transmembrane region" description="Helical" evidence="1">
    <location>
        <begin position="47"/>
        <end position="80"/>
    </location>
</feature>
<reference evidence="2 3" key="1">
    <citation type="submission" date="2019-06" db="EMBL/GenBank/DDBJ databases">
        <title>Sequencing the genomes of 1000 actinobacteria strains.</title>
        <authorList>
            <person name="Klenk H.-P."/>
        </authorList>
    </citation>
    <scope>NUCLEOTIDE SEQUENCE [LARGE SCALE GENOMIC DNA]</scope>
    <source>
        <strain evidence="2 3">DSM 19560</strain>
    </source>
</reference>
<keyword evidence="1" id="KW-0812">Transmembrane</keyword>
<protein>
    <submittedName>
        <fullName evidence="2">Uncharacterized protein</fullName>
    </submittedName>
</protein>
<sequence>MAGRLTLVPMSSSQPSVSVSPLRARVEHASDPAVQALARVPRAVPAVVDLLLIVVGAIFRGATGAICFGAIAVVLAWLLYLAWPRAGSTERMMRSAVLLLAVALTVVCAAG</sequence>
<comment type="caution">
    <text evidence="2">The sequence shown here is derived from an EMBL/GenBank/DDBJ whole genome shotgun (WGS) entry which is preliminary data.</text>
</comment>
<evidence type="ECO:0000313" key="2">
    <source>
        <dbReference type="EMBL" id="TWE12377.1"/>
    </source>
</evidence>
<dbReference type="Proteomes" id="UP000318297">
    <property type="component" value="Unassembled WGS sequence"/>
</dbReference>
<name>A0A561E9W5_9MICO</name>
<dbReference type="AlphaFoldDB" id="A0A561E9W5"/>
<proteinExistence type="predicted"/>
<accession>A0A561E9W5</accession>
<keyword evidence="1" id="KW-1133">Transmembrane helix</keyword>
<evidence type="ECO:0000256" key="1">
    <source>
        <dbReference type="SAM" id="Phobius"/>
    </source>
</evidence>
<keyword evidence="1" id="KW-0472">Membrane</keyword>
<organism evidence="2 3">
    <name type="scientific">Rudaeicoccus suwonensis</name>
    <dbReference type="NCBI Taxonomy" id="657409"/>
    <lineage>
        <taxon>Bacteria</taxon>
        <taxon>Bacillati</taxon>
        <taxon>Actinomycetota</taxon>
        <taxon>Actinomycetes</taxon>
        <taxon>Micrococcales</taxon>
        <taxon>Dermacoccaceae</taxon>
        <taxon>Rudaeicoccus</taxon>
    </lineage>
</organism>
<dbReference type="Pfam" id="PF20444">
    <property type="entry name" value="DUF6703"/>
    <property type="match status" value="1"/>
</dbReference>